<feature type="region of interest" description="Disordered" evidence="1">
    <location>
        <begin position="28"/>
        <end position="78"/>
    </location>
</feature>
<evidence type="ECO:0000313" key="2">
    <source>
        <dbReference type="EMBL" id="CAB4570427.1"/>
    </source>
</evidence>
<sequence>MKSVYRRALINLTREVDFTAAYLGVAHPNAKKSRKEKFAARVRDKETRRSRQRDLDLDDERRTHRDNFEDTTDDETPN</sequence>
<organism evidence="2">
    <name type="scientific">freshwater metagenome</name>
    <dbReference type="NCBI Taxonomy" id="449393"/>
    <lineage>
        <taxon>unclassified sequences</taxon>
        <taxon>metagenomes</taxon>
        <taxon>ecological metagenomes</taxon>
    </lineage>
</organism>
<proteinExistence type="predicted"/>
<dbReference type="EMBL" id="CAEZTD010000121">
    <property type="protein sequence ID" value="CAB4570427.1"/>
    <property type="molecule type" value="Genomic_DNA"/>
</dbReference>
<feature type="compositionally biased region" description="Basic and acidic residues" evidence="1">
    <location>
        <begin position="36"/>
        <end position="68"/>
    </location>
</feature>
<accession>A0A6J6E2D9</accession>
<protein>
    <submittedName>
        <fullName evidence="2">Unannotated protein</fullName>
    </submittedName>
</protein>
<evidence type="ECO:0000256" key="1">
    <source>
        <dbReference type="SAM" id="MobiDB-lite"/>
    </source>
</evidence>
<name>A0A6J6E2D9_9ZZZZ</name>
<reference evidence="2" key="1">
    <citation type="submission" date="2020-05" db="EMBL/GenBank/DDBJ databases">
        <authorList>
            <person name="Chiriac C."/>
            <person name="Salcher M."/>
            <person name="Ghai R."/>
            <person name="Kavagutti S V."/>
        </authorList>
    </citation>
    <scope>NUCLEOTIDE SEQUENCE</scope>
</reference>
<feature type="compositionally biased region" description="Acidic residues" evidence="1">
    <location>
        <begin position="69"/>
        <end position="78"/>
    </location>
</feature>
<dbReference type="AlphaFoldDB" id="A0A6J6E2D9"/>
<gene>
    <name evidence="2" type="ORF">UFOPK1591_01266</name>
</gene>